<dbReference type="SUPFAM" id="SSF141868">
    <property type="entry name" value="EAL domain-like"/>
    <property type="match status" value="1"/>
</dbReference>
<name>T2G8Z4_MEGG1</name>
<dbReference type="SUPFAM" id="SSF109604">
    <property type="entry name" value="HD-domain/PDEase-like"/>
    <property type="match status" value="1"/>
</dbReference>
<dbReference type="PANTHER" id="PTHR33525:SF4">
    <property type="entry name" value="CYCLIC DI-GMP PHOSPHODIESTERASE CDGJ"/>
    <property type="match status" value="1"/>
</dbReference>
<evidence type="ECO:0000313" key="3">
    <source>
        <dbReference type="Proteomes" id="UP000016587"/>
    </source>
</evidence>
<reference evidence="2 3" key="1">
    <citation type="journal article" date="2013" name="J. Bacteriol.">
        <title>Roles of HynAB and Ech, the only two hydrogenases found in the model sulfate reducer Desulfovibrio gigas.</title>
        <authorList>
            <person name="Morais-Silva F.O."/>
            <person name="Santos C.I."/>
            <person name="Rodrigues R."/>
            <person name="Pereira I.A."/>
            <person name="Rodrigues-Pousada C."/>
        </authorList>
    </citation>
    <scope>NUCLEOTIDE SEQUENCE [LARGE SCALE GENOMIC DNA]</scope>
    <source>
        <strain evidence="3">ATCC 19364 / DSM 1382 / NCIMB 9332 / VKM B-1759</strain>
    </source>
</reference>
<dbReference type="Gene3D" id="1.10.3210.10">
    <property type="entry name" value="Hypothetical protein af1432"/>
    <property type="match status" value="1"/>
</dbReference>
<dbReference type="PATRIC" id="fig|1121448.10.peg.680"/>
<dbReference type="AlphaFoldDB" id="T2G8Z4"/>
<feature type="domain" description="HDOD" evidence="1">
    <location>
        <begin position="211"/>
        <end position="410"/>
    </location>
</feature>
<dbReference type="InterPro" id="IPR001633">
    <property type="entry name" value="EAL_dom"/>
</dbReference>
<dbReference type="PIRSF" id="PIRSF003180">
    <property type="entry name" value="DiGMPpdiest_YuxH"/>
    <property type="match status" value="1"/>
</dbReference>
<dbReference type="InterPro" id="IPR035919">
    <property type="entry name" value="EAL_sf"/>
</dbReference>
<protein>
    <submittedName>
        <fullName evidence="2">Putative diguanylate phosphodiesterase</fullName>
    </submittedName>
</protein>
<dbReference type="STRING" id="1121448.DGI_0675"/>
<reference evidence="3" key="2">
    <citation type="submission" date="2013-07" db="EMBL/GenBank/DDBJ databases">
        <authorList>
            <person name="Morais-Silva F.O."/>
            <person name="Rezende A.M."/>
            <person name="Pimentel C."/>
            <person name="Resende D.M."/>
            <person name="Santos C.I."/>
            <person name="Clemente C."/>
            <person name="de Oliveira L.M."/>
            <person name="da Silva S.M."/>
            <person name="Costa D.A."/>
            <person name="Varela-Raposo A."/>
            <person name="Horacio E.C.A."/>
            <person name="Matos M."/>
            <person name="Flores O."/>
            <person name="Ruiz J.C."/>
            <person name="Rodrigues-Pousada C."/>
        </authorList>
    </citation>
    <scope>NUCLEOTIDE SEQUENCE [LARGE SCALE GENOMIC DNA]</scope>
    <source>
        <strain evidence="3">ATCC 19364 / DSM 1382 / NCIMB 9332 / VKM B-1759</strain>
    </source>
</reference>
<dbReference type="RefSeq" id="WP_021759248.1">
    <property type="nucleotide sequence ID" value="NC_022444.1"/>
</dbReference>
<accession>T2G8Z4</accession>
<dbReference type="PROSITE" id="PS51833">
    <property type="entry name" value="HDOD"/>
    <property type="match status" value="1"/>
</dbReference>
<dbReference type="SMART" id="SM00052">
    <property type="entry name" value="EAL"/>
    <property type="match status" value="1"/>
</dbReference>
<evidence type="ECO:0000259" key="1">
    <source>
        <dbReference type="PROSITE" id="PS51833"/>
    </source>
</evidence>
<dbReference type="eggNOG" id="COG3434">
    <property type="taxonomic scope" value="Bacteria"/>
</dbReference>
<dbReference type="InterPro" id="IPR052340">
    <property type="entry name" value="RNase_Y/CdgJ"/>
</dbReference>
<dbReference type="OrthoDB" id="9804751at2"/>
<dbReference type="HOGENOM" id="CLU_044951_2_0_7"/>
<dbReference type="Proteomes" id="UP000016587">
    <property type="component" value="Chromosome"/>
</dbReference>
<sequence length="422" mass="45515">MPTTPPIANPSAFHAIFVARQPIFDRDQHVWGYELLFRQAQGDQIARIDDPDAATARVIADGFALGSQGLAPEQKILINFPARLLLSRSALALPSSICIPEILETVQPEPAVLKACAGLKKEGYQLALDDFVGQPGYEALLALADIVKVDVLGMEPATIIALSRALLRSKAVLLAEKVENKEVHDLCRACGFQLFQGFYFSKPQVIPGRTLSTGNMAKLQLLGQLARDDYDVGRVAQTVTQDPSLSFRLLRHLNSAAFHLARKVDSIPQAVAFLGGRALRQWLLVATLSDMGDSDRGQELFYSSVLRGRFLATCSHRMPRPALSEDGFFLLGVFSQLDALLGQPMDEILPALGLSDVLEQALLCTGGPAAKALDLAKALSIGDFDTAARLLLYLGLPPEETAALHAQASLWARALLDAGDGA</sequence>
<dbReference type="PANTHER" id="PTHR33525">
    <property type="match status" value="1"/>
</dbReference>
<proteinExistence type="predicted"/>
<gene>
    <name evidence="2" type="ORF">DGI_0675</name>
</gene>
<dbReference type="KEGG" id="dgg:DGI_0675"/>
<dbReference type="Pfam" id="PF08668">
    <property type="entry name" value="HDOD"/>
    <property type="match status" value="1"/>
</dbReference>
<dbReference type="Pfam" id="PF00563">
    <property type="entry name" value="EAL"/>
    <property type="match status" value="1"/>
</dbReference>
<organism evidence="2 3">
    <name type="scientific">Megalodesulfovibrio gigas (strain ATCC 19364 / DSM 1382 / NCIMB 9332 / VKM B-1759)</name>
    <name type="common">Desulfovibrio gigas</name>
    <dbReference type="NCBI Taxonomy" id="1121448"/>
    <lineage>
        <taxon>Bacteria</taxon>
        <taxon>Pseudomonadati</taxon>
        <taxon>Thermodesulfobacteriota</taxon>
        <taxon>Desulfovibrionia</taxon>
        <taxon>Desulfovibrionales</taxon>
        <taxon>Desulfovibrionaceae</taxon>
        <taxon>Megalodesulfovibrio</taxon>
    </lineage>
</organism>
<dbReference type="InterPro" id="IPR013976">
    <property type="entry name" value="HDOD"/>
</dbReference>
<evidence type="ECO:0000313" key="2">
    <source>
        <dbReference type="EMBL" id="AGW12581.1"/>
    </source>
</evidence>
<dbReference type="EMBL" id="CP006585">
    <property type="protein sequence ID" value="AGW12581.1"/>
    <property type="molecule type" value="Genomic_DNA"/>
</dbReference>
<dbReference type="InterPro" id="IPR014408">
    <property type="entry name" value="dGMP_Pdiesterase_EAL/HD-GYP"/>
</dbReference>
<dbReference type="Gene3D" id="3.20.20.450">
    <property type="entry name" value="EAL domain"/>
    <property type="match status" value="1"/>
</dbReference>
<keyword evidence="3" id="KW-1185">Reference proteome</keyword>